<dbReference type="GO" id="GO:0005634">
    <property type="term" value="C:nucleus"/>
    <property type="evidence" value="ECO:0007669"/>
    <property type="project" value="TreeGrafter"/>
</dbReference>
<dbReference type="Pfam" id="PF00536">
    <property type="entry name" value="SAM_1"/>
    <property type="match status" value="1"/>
</dbReference>
<dbReference type="PANTHER" id="PTHR19972:SF10">
    <property type="entry name" value="CALBINDIN-32"/>
    <property type="match status" value="1"/>
</dbReference>
<dbReference type="Gene3D" id="1.10.238.10">
    <property type="entry name" value="EF-hand"/>
    <property type="match status" value="2"/>
</dbReference>
<evidence type="ECO:0000259" key="4">
    <source>
        <dbReference type="PROSITE" id="PS50222"/>
    </source>
</evidence>
<feature type="compositionally biased region" description="Gly residues" evidence="2">
    <location>
        <begin position="491"/>
        <end position="510"/>
    </location>
</feature>
<dbReference type="GO" id="GO:0051480">
    <property type="term" value="P:regulation of cytosolic calcium ion concentration"/>
    <property type="evidence" value="ECO:0007669"/>
    <property type="project" value="TreeGrafter"/>
</dbReference>
<dbReference type="CDD" id="cd00051">
    <property type="entry name" value="EFh"/>
    <property type="match status" value="2"/>
</dbReference>
<gene>
    <name evidence="5" type="ORF">TrLO_g2513</name>
</gene>
<feature type="domain" description="EF-hand" evidence="4">
    <location>
        <begin position="58"/>
        <end position="84"/>
    </location>
</feature>
<dbReference type="InterPro" id="IPR051001">
    <property type="entry name" value="Calbindin_Ca-bind"/>
</dbReference>
<dbReference type="InterPro" id="IPR013320">
    <property type="entry name" value="ConA-like_dom_sf"/>
</dbReference>
<dbReference type="SUPFAM" id="SSF47473">
    <property type="entry name" value="EF-hand"/>
    <property type="match status" value="1"/>
</dbReference>
<dbReference type="Pfam" id="PF13385">
    <property type="entry name" value="Laminin_G_3"/>
    <property type="match status" value="1"/>
</dbReference>
<dbReference type="Proteomes" id="UP001165122">
    <property type="component" value="Unassembled WGS sequence"/>
</dbReference>
<dbReference type="Gene3D" id="1.10.150.50">
    <property type="entry name" value="Transcription Factor, Ets-1"/>
    <property type="match status" value="1"/>
</dbReference>
<dbReference type="InterPro" id="IPR002048">
    <property type="entry name" value="EF_hand_dom"/>
</dbReference>
<dbReference type="PROSITE" id="PS00018">
    <property type="entry name" value="EF_HAND_1"/>
    <property type="match status" value="4"/>
</dbReference>
<evidence type="ECO:0008006" key="7">
    <source>
        <dbReference type="Google" id="ProtNLM"/>
    </source>
</evidence>
<evidence type="ECO:0000259" key="3">
    <source>
        <dbReference type="PROSITE" id="PS50105"/>
    </source>
</evidence>
<evidence type="ECO:0000313" key="5">
    <source>
        <dbReference type="EMBL" id="GMI03169.1"/>
    </source>
</evidence>
<sequence length="851" mass="94448">MSEFNKQELLDNTKWSAEKVFELFDEDKGGTLDTSELAQALTATVGKRFDLTMATPYMEKYDSDASGTLNIEEFRLLVKDVRDDMAAKKKSMMGGAMDAKAKKKKKQEEKGVMEVREAALKRAMSAEVDIDTSSFLDLATKEQVESVFSIFKYIKKVHDETEDLWSTEAEPDEAIVEKIMYGTVFSVDDLGGGKHEIHSVCKAVLKFFEGCAPLMDYRVVKLCLNLPRTVEEYKKVINHEIWTKESKVLFFDMFDHWKWVCEKEETEYYRKTMKKFYEDNGLPEKIADIEDNLVKFKDREHQMLEKLAKKYEKPNPCQKETMPAGLLAASIGNTAMRKNEDGESGHVPLSALVDVVSFILDADNLIKLKAAFEEFEAAKPEPEEDWSAGTVFDKSDADGSGMLDITELAAALTCVLGKVVAQPEVDKLMKKFDTSGDGQLDKAEFEAFAADMAKKKKSGFSMKSAATKKKEAAEVEAKRKELTEKAEGGGEEGGGGDGGGGGGGGSGGAPGKTDHAPAAAPTPTPAVAAPLSNQPKDVSALLAQLNISKYEQGFIDEDVDIPLLMTLDMSELEELGVSSSLHRKKIMRWIQDQKDGPKLYVAPTAAAPAAAKPKPKAKSGGDQNWGPAGCPVCTHSFDFRLGEGRYNKNTPDSKEVKDKCSDLYARLHGDAKLIDTGMFLGGAGYAEIDQFAFGGTTSIEVMVRYEDFDEERMRVFEFGNDDGNDRVWLYNANNNGVPRIGWRVERDSSGKGINSAKTYFDDADSRVFTHIVMTCKDSSMKLYKNGELAETVAWGHEPQFLTRDQHIIGALNYKDNVMSYLKGTMSFLRMWNEELSEDQVQLLYLTRSEKT</sequence>
<reference evidence="6" key="1">
    <citation type="journal article" date="2023" name="Commun. Biol.">
        <title>Genome analysis of Parmales, the sister group of diatoms, reveals the evolutionary specialization of diatoms from phago-mixotrophs to photoautotrophs.</title>
        <authorList>
            <person name="Ban H."/>
            <person name="Sato S."/>
            <person name="Yoshikawa S."/>
            <person name="Yamada K."/>
            <person name="Nakamura Y."/>
            <person name="Ichinomiya M."/>
            <person name="Sato N."/>
            <person name="Blanc-Mathieu R."/>
            <person name="Endo H."/>
            <person name="Kuwata A."/>
            <person name="Ogata H."/>
        </authorList>
    </citation>
    <scope>NUCLEOTIDE SEQUENCE [LARGE SCALE GENOMIC DNA]</scope>
    <source>
        <strain evidence="6">NIES 3700</strain>
    </source>
</reference>
<dbReference type="PANTHER" id="PTHR19972">
    <property type="entry name" value="CALBINDIN"/>
    <property type="match status" value="1"/>
</dbReference>
<dbReference type="GO" id="GO:0005509">
    <property type="term" value="F:calcium ion binding"/>
    <property type="evidence" value="ECO:0007669"/>
    <property type="project" value="InterPro"/>
</dbReference>
<feature type="domain" description="EF-hand" evidence="4">
    <location>
        <begin position="420"/>
        <end position="455"/>
    </location>
</feature>
<evidence type="ECO:0000256" key="1">
    <source>
        <dbReference type="ARBA" id="ARBA00022837"/>
    </source>
</evidence>
<dbReference type="EMBL" id="BRXW01000053">
    <property type="protein sequence ID" value="GMI03169.1"/>
    <property type="molecule type" value="Genomic_DNA"/>
</dbReference>
<dbReference type="OrthoDB" id="26525at2759"/>
<dbReference type="SUPFAM" id="SSF47769">
    <property type="entry name" value="SAM/Pointed domain"/>
    <property type="match status" value="1"/>
</dbReference>
<dbReference type="Pfam" id="PF13499">
    <property type="entry name" value="EF-hand_7"/>
    <property type="match status" value="1"/>
</dbReference>
<dbReference type="PROSITE" id="PS50105">
    <property type="entry name" value="SAM_DOMAIN"/>
    <property type="match status" value="1"/>
</dbReference>
<dbReference type="InterPro" id="IPR001660">
    <property type="entry name" value="SAM"/>
</dbReference>
<feature type="domain" description="EF-hand" evidence="4">
    <location>
        <begin position="391"/>
        <end position="418"/>
    </location>
</feature>
<keyword evidence="1" id="KW-0106">Calcium</keyword>
<dbReference type="CDD" id="cd09487">
    <property type="entry name" value="SAM_superfamily"/>
    <property type="match status" value="1"/>
</dbReference>
<dbReference type="InterPro" id="IPR011992">
    <property type="entry name" value="EF-hand-dom_pair"/>
</dbReference>
<proteinExistence type="predicted"/>
<dbReference type="InterPro" id="IPR018247">
    <property type="entry name" value="EF_Hand_1_Ca_BS"/>
</dbReference>
<dbReference type="AlphaFoldDB" id="A0A9W7F722"/>
<feature type="domain" description="SAM" evidence="3">
    <location>
        <begin position="533"/>
        <end position="596"/>
    </location>
</feature>
<evidence type="ECO:0000256" key="2">
    <source>
        <dbReference type="SAM" id="MobiDB-lite"/>
    </source>
</evidence>
<dbReference type="PROSITE" id="PS50222">
    <property type="entry name" value="EF_HAND_2"/>
    <property type="match status" value="4"/>
</dbReference>
<keyword evidence="6" id="KW-1185">Reference proteome</keyword>
<dbReference type="SMART" id="SM00054">
    <property type="entry name" value="EFh"/>
    <property type="match status" value="4"/>
</dbReference>
<feature type="domain" description="EF-hand" evidence="4">
    <location>
        <begin position="17"/>
        <end position="47"/>
    </location>
</feature>
<feature type="region of interest" description="Disordered" evidence="2">
    <location>
        <begin position="460"/>
        <end position="531"/>
    </location>
</feature>
<feature type="region of interest" description="Disordered" evidence="2">
    <location>
        <begin position="606"/>
        <end position="625"/>
    </location>
</feature>
<feature type="compositionally biased region" description="Basic and acidic residues" evidence="2">
    <location>
        <begin position="468"/>
        <end position="488"/>
    </location>
</feature>
<feature type="compositionally biased region" description="Low complexity" evidence="2">
    <location>
        <begin position="516"/>
        <end position="530"/>
    </location>
</feature>
<evidence type="ECO:0000313" key="6">
    <source>
        <dbReference type="Proteomes" id="UP001165122"/>
    </source>
</evidence>
<protein>
    <recommendedName>
        <fullName evidence="7">Calmodulin</fullName>
    </recommendedName>
</protein>
<comment type="caution">
    <text evidence="5">The sequence shown here is derived from an EMBL/GenBank/DDBJ whole genome shotgun (WGS) entry which is preliminary data.</text>
</comment>
<dbReference type="Gene3D" id="2.60.120.200">
    <property type="match status" value="1"/>
</dbReference>
<dbReference type="SMART" id="SM00454">
    <property type="entry name" value="SAM"/>
    <property type="match status" value="1"/>
</dbReference>
<accession>A0A9W7F722</accession>
<organism evidence="5 6">
    <name type="scientific">Triparma laevis f. longispina</name>
    <dbReference type="NCBI Taxonomy" id="1714387"/>
    <lineage>
        <taxon>Eukaryota</taxon>
        <taxon>Sar</taxon>
        <taxon>Stramenopiles</taxon>
        <taxon>Ochrophyta</taxon>
        <taxon>Bolidophyceae</taxon>
        <taxon>Parmales</taxon>
        <taxon>Triparmaceae</taxon>
        <taxon>Triparma</taxon>
    </lineage>
</organism>
<dbReference type="SUPFAM" id="SSF49899">
    <property type="entry name" value="Concanavalin A-like lectins/glucanases"/>
    <property type="match status" value="1"/>
</dbReference>
<dbReference type="GO" id="GO:0005829">
    <property type="term" value="C:cytosol"/>
    <property type="evidence" value="ECO:0007669"/>
    <property type="project" value="TreeGrafter"/>
</dbReference>
<name>A0A9W7F722_9STRA</name>
<dbReference type="InterPro" id="IPR013761">
    <property type="entry name" value="SAM/pointed_sf"/>
</dbReference>